<proteinExistence type="predicted"/>
<sequence>SAVYVVLGIPPLYLKLQQEAGVTAIQGLDNFLRDTLTTLVPGEVEKGEASRAAHPSNCPTEEHVSLEDGGGITSGTRIYTDGLKSEKSVGAAFCAWSE</sequence>
<feature type="region of interest" description="Disordered" evidence="1">
    <location>
        <begin position="46"/>
        <end position="71"/>
    </location>
</feature>
<reference evidence="2 3" key="1">
    <citation type="journal article" date="2019" name="Sci. Rep.">
        <title>Orb-weaving spider Araneus ventricosus genome elucidates the spidroin gene catalogue.</title>
        <authorList>
            <person name="Kono N."/>
            <person name="Nakamura H."/>
            <person name="Ohtoshi R."/>
            <person name="Moran D.A.P."/>
            <person name="Shinohara A."/>
            <person name="Yoshida Y."/>
            <person name="Fujiwara M."/>
            <person name="Mori M."/>
            <person name="Tomita M."/>
            <person name="Arakawa K."/>
        </authorList>
    </citation>
    <scope>NUCLEOTIDE SEQUENCE [LARGE SCALE GENOMIC DNA]</scope>
</reference>
<gene>
    <name evidence="2" type="ORF">AVEN_106128-2_1</name>
</gene>
<keyword evidence="3" id="KW-1185">Reference proteome</keyword>
<name>A0A4Y2FJ21_ARAVE</name>
<accession>A0A4Y2FJ21</accession>
<dbReference type="AlphaFoldDB" id="A0A4Y2FJ21"/>
<comment type="caution">
    <text evidence="2">The sequence shown here is derived from an EMBL/GenBank/DDBJ whole genome shotgun (WGS) entry which is preliminary data.</text>
</comment>
<feature type="non-terminal residue" evidence="2">
    <location>
        <position position="1"/>
    </location>
</feature>
<evidence type="ECO:0000313" key="2">
    <source>
        <dbReference type="EMBL" id="GBM40379.1"/>
    </source>
</evidence>
<organism evidence="2 3">
    <name type="scientific">Araneus ventricosus</name>
    <name type="common">Orbweaver spider</name>
    <name type="synonym">Epeira ventricosa</name>
    <dbReference type="NCBI Taxonomy" id="182803"/>
    <lineage>
        <taxon>Eukaryota</taxon>
        <taxon>Metazoa</taxon>
        <taxon>Ecdysozoa</taxon>
        <taxon>Arthropoda</taxon>
        <taxon>Chelicerata</taxon>
        <taxon>Arachnida</taxon>
        <taxon>Araneae</taxon>
        <taxon>Araneomorphae</taxon>
        <taxon>Entelegynae</taxon>
        <taxon>Araneoidea</taxon>
        <taxon>Araneidae</taxon>
        <taxon>Araneus</taxon>
    </lineage>
</organism>
<dbReference type="Proteomes" id="UP000499080">
    <property type="component" value="Unassembled WGS sequence"/>
</dbReference>
<protein>
    <submittedName>
        <fullName evidence="2">Uncharacterized protein</fullName>
    </submittedName>
</protein>
<evidence type="ECO:0000256" key="1">
    <source>
        <dbReference type="SAM" id="MobiDB-lite"/>
    </source>
</evidence>
<dbReference type="OrthoDB" id="411823at2759"/>
<dbReference type="EMBL" id="BGPR01000928">
    <property type="protein sequence ID" value="GBM40379.1"/>
    <property type="molecule type" value="Genomic_DNA"/>
</dbReference>
<evidence type="ECO:0000313" key="3">
    <source>
        <dbReference type="Proteomes" id="UP000499080"/>
    </source>
</evidence>